<dbReference type="GO" id="GO:0032797">
    <property type="term" value="C:SMN complex"/>
    <property type="evidence" value="ECO:0007669"/>
    <property type="project" value="TreeGrafter"/>
</dbReference>
<dbReference type="GO" id="GO:0005634">
    <property type="term" value="C:nucleus"/>
    <property type="evidence" value="ECO:0007669"/>
    <property type="project" value="TreeGrafter"/>
</dbReference>
<sequence>MLNLKRKRELVDLDDDDEPSFGKQILPVANLPGDYDGIPADGMQYLFTVRRDARLLPQVTRVPNPYQTPESVAPPPRPVETTHPSLPSAEWRSLFEIRFRNLRKNIIQRTGTSASISLPEIKDRTAWWEFLAGKPESVWNPPKKQKDLKQKKYGRGMRAFADDSQTALDYEVEPSSEKGLESLSPLYKPITPTPTLLSQLNDQMALHILMYFTYWINQHLSQDRQPPFPRLSETHFQWVFALLCRVDDFVSADDMNLLRNLTRACMALLKVMTGERASQADRVPELLGQETACWMIISVVTGFWGSETFGWTLPKQDFNIEAVCRTARGRCRRDEFNASTPLLSFSSIKTPTFVSERPSKILNMRSAVALCFAFAASACAYSVTFPTSTEGWTNSGAQTLTWQRVSTDQQNFTAVLVNVNDSSESQVLAAQVDGTLGNTTLNPPSGGWPSPGDGYRVNLVQNTTELNAILAQSPVFSIKQSNTTSTSSSTATVILSTGTGTGTGSGPTSPAAGSSTDSAGSTQFTGSSNNNGAVSLGAQTGLFAVLALVGAILA</sequence>
<feature type="compositionally biased region" description="Low complexity" evidence="3">
    <location>
        <begin position="506"/>
        <end position="522"/>
    </location>
</feature>
<accession>A0A8H5MEA9</accession>
<dbReference type="Gene3D" id="1.20.58.1070">
    <property type="match status" value="1"/>
</dbReference>
<dbReference type="AlphaFoldDB" id="A0A8H5MEA9"/>
<dbReference type="Pfam" id="PF10342">
    <property type="entry name" value="Kre9_KNH"/>
    <property type="match status" value="1"/>
</dbReference>
<evidence type="ECO:0000256" key="3">
    <source>
        <dbReference type="SAM" id="MobiDB-lite"/>
    </source>
</evidence>
<evidence type="ECO:0000313" key="6">
    <source>
        <dbReference type="Proteomes" id="UP000518752"/>
    </source>
</evidence>
<evidence type="ECO:0000256" key="1">
    <source>
        <dbReference type="ARBA" id="ARBA00022729"/>
    </source>
</evidence>
<dbReference type="InterPro" id="IPR018466">
    <property type="entry name" value="Kre9/Knh1-like_N"/>
</dbReference>
<dbReference type="EMBL" id="JAACJN010000014">
    <property type="protein sequence ID" value="KAF5390531.1"/>
    <property type="molecule type" value="Genomic_DNA"/>
</dbReference>
<protein>
    <recommendedName>
        <fullName evidence="4">Yeast cell wall synthesis Kre9/Knh1-like N-terminal domain-containing protein</fullName>
    </recommendedName>
</protein>
<dbReference type="InterPro" id="IPR035426">
    <property type="entry name" value="Gemin2/Brr1"/>
</dbReference>
<feature type="region of interest" description="Disordered" evidence="3">
    <location>
        <begin position="62"/>
        <end position="85"/>
    </location>
</feature>
<dbReference type="GO" id="GO:0000387">
    <property type="term" value="P:spliceosomal snRNP assembly"/>
    <property type="evidence" value="ECO:0007669"/>
    <property type="project" value="InterPro"/>
</dbReference>
<gene>
    <name evidence="5" type="ORF">D9757_002626</name>
</gene>
<evidence type="ECO:0000256" key="2">
    <source>
        <dbReference type="ARBA" id="ARBA00025758"/>
    </source>
</evidence>
<dbReference type="Proteomes" id="UP000518752">
    <property type="component" value="Unassembled WGS sequence"/>
</dbReference>
<comment type="caution">
    <text evidence="5">The sequence shown here is derived from an EMBL/GenBank/DDBJ whole genome shotgun (WGS) entry which is preliminary data.</text>
</comment>
<organism evidence="5 6">
    <name type="scientific">Collybiopsis confluens</name>
    <dbReference type="NCBI Taxonomy" id="2823264"/>
    <lineage>
        <taxon>Eukaryota</taxon>
        <taxon>Fungi</taxon>
        <taxon>Dikarya</taxon>
        <taxon>Basidiomycota</taxon>
        <taxon>Agaricomycotina</taxon>
        <taxon>Agaricomycetes</taxon>
        <taxon>Agaricomycetidae</taxon>
        <taxon>Agaricales</taxon>
        <taxon>Marasmiineae</taxon>
        <taxon>Omphalotaceae</taxon>
        <taxon>Collybiopsis</taxon>
    </lineage>
</organism>
<dbReference type="OrthoDB" id="428895at2759"/>
<evidence type="ECO:0000313" key="5">
    <source>
        <dbReference type="EMBL" id="KAF5390531.1"/>
    </source>
</evidence>
<feature type="region of interest" description="Disordered" evidence="3">
    <location>
        <begin position="488"/>
        <end position="524"/>
    </location>
</feature>
<dbReference type="PANTHER" id="PTHR12794">
    <property type="entry name" value="GEMIN2"/>
    <property type="match status" value="1"/>
</dbReference>
<feature type="compositionally biased region" description="Low complexity" evidence="3">
    <location>
        <begin position="488"/>
        <end position="498"/>
    </location>
</feature>
<keyword evidence="1" id="KW-0732">Signal</keyword>
<reference evidence="5 6" key="1">
    <citation type="journal article" date="2020" name="ISME J.">
        <title>Uncovering the hidden diversity of litter-decomposition mechanisms in mushroom-forming fungi.</title>
        <authorList>
            <person name="Floudas D."/>
            <person name="Bentzer J."/>
            <person name="Ahren D."/>
            <person name="Johansson T."/>
            <person name="Persson P."/>
            <person name="Tunlid A."/>
        </authorList>
    </citation>
    <scope>NUCLEOTIDE SEQUENCE [LARGE SCALE GENOMIC DNA]</scope>
    <source>
        <strain evidence="5 6">CBS 406.79</strain>
    </source>
</reference>
<dbReference type="Pfam" id="PF04938">
    <property type="entry name" value="SIP1"/>
    <property type="match status" value="1"/>
</dbReference>
<feature type="domain" description="Yeast cell wall synthesis Kre9/Knh1-like N-terminal" evidence="4">
    <location>
        <begin position="386"/>
        <end position="478"/>
    </location>
</feature>
<keyword evidence="6" id="KW-1185">Reference proteome</keyword>
<dbReference type="PANTHER" id="PTHR12794:SF0">
    <property type="entry name" value="GEM-ASSOCIATED PROTEIN 2"/>
    <property type="match status" value="1"/>
</dbReference>
<comment type="similarity">
    <text evidence="2">Belongs to the gemin-2 family.</text>
</comment>
<name>A0A8H5MEA9_9AGAR</name>
<evidence type="ECO:0000259" key="4">
    <source>
        <dbReference type="Pfam" id="PF10342"/>
    </source>
</evidence>
<proteinExistence type="inferred from homology"/>